<dbReference type="AlphaFoldDB" id="A0A1H8J6H6"/>
<organism evidence="2 3">
    <name type="scientific">Brachymonas denitrificans DSM 15123</name>
    <dbReference type="NCBI Taxonomy" id="1121117"/>
    <lineage>
        <taxon>Bacteria</taxon>
        <taxon>Pseudomonadati</taxon>
        <taxon>Pseudomonadota</taxon>
        <taxon>Betaproteobacteria</taxon>
        <taxon>Burkholderiales</taxon>
        <taxon>Comamonadaceae</taxon>
        <taxon>Brachymonas</taxon>
    </lineage>
</organism>
<dbReference type="RefSeq" id="WP_091817285.1">
    <property type="nucleotide sequence ID" value="NZ_FOCW01000006.1"/>
</dbReference>
<dbReference type="PANTHER" id="PTHR35813:SF1">
    <property type="entry name" value="INNER MEMBRANE PROTEIN YBAN"/>
    <property type="match status" value="1"/>
</dbReference>
<dbReference type="GO" id="GO:0005886">
    <property type="term" value="C:plasma membrane"/>
    <property type="evidence" value="ECO:0007669"/>
    <property type="project" value="TreeGrafter"/>
</dbReference>
<reference evidence="2 3" key="1">
    <citation type="submission" date="2016-10" db="EMBL/GenBank/DDBJ databases">
        <authorList>
            <person name="de Groot N.N."/>
        </authorList>
    </citation>
    <scope>NUCLEOTIDE SEQUENCE [LARGE SCALE GENOMIC DNA]</scope>
    <source>
        <strain evidence="2 3">DSM 15123</strain>
    </source>
</reference>
<evidence type="ECO:0008006" key="4">
    <source>
        <dbReference type="Google" id="ProtNLM"/>
    </source>
</evidence>
<keyword evidence="1" id="KW-0812">Transmembrane</keyword>
<dbReference type="OrthoDB" id="9816293at2"/>
<dbReference type="Pfam" id="PF04304">
    <property type="entry name" value="DUF454"/>
    <property type="match status" value="1"/>
</dbReference>
<gene>
    <name evidence="2" type="ORF">SAMN02745977_01969</name>
</gene>
<evidence type="ECO:0000256" key="1">
    <source>
        <dbReference type="SAM" id="Phobius"/>
    </source>
</evidence>
<keyword evidence="1" id="KW-0472">Membrane</keyword>
<dbReference type="STRING" id="1121117.SAMN02745977_01969"/>
<dbReference type="Proteomes" id="UP000199531">
    <property type="component" value="Unassembled WGS sequence"/>
</dbReference>
<protein>
    <recommendedName>
        <fullName evidence="4">Inner membrane protein</fullName>
    </recommendedName>
</protein>
<dbReference type="InterPro" id="IPR007401">
    <property type="entry name" value="DUF454"/>
</dbReference>
<proteinExistence type="predicted"/>
<accession>A0A1H8J6H6</accession>
<sequence length="125" mass="13729">MLQHTVRLLLWVIGAISLALGVIGIFLPVMPTAPFVLLAAACWAKASPRLHRMLLEHKHTGPILRAWEERGAIPRTGKWLGTLGMAVSSVGVAITLSSTHHWWLAALMAVTCTVIAFWMWSRPDA</sequence>
<name>A0A1H8J6H6_9BURK</name>
<dbReference type="PIRSF" id="PIRSF016789">
    <property type="entry name" value="DUF454"/>
    <property type="match status" value="1"/>
</dbReference>
<keyword evidence="3" id="KW-1185">Reference proteome</keyword>
<feature type="transmembrane region" description="Helical" evidence="1">
    <location>
        <begin position="102"/>
        <end position="120"/>
    </location>
</feature>
<keyword evidence="1" id="KW-1133">Transmembrane helix</keyword>
<evidence type="ECO:0000313" key="3">
    <source>
        <dbReference type="Proteomes" id="UP000199531"/>
    </source>
</evidence>
<dbReference type="PANTHER" id="PTHR35813">
    <property type="entry name" value="INNER MEMBRANE PROTEIN YBAN"/>
    <property type="match status" value="1"/>
</dbReference>
<feature type="transmembrane region" description="Helical" evidence="1">
    <location>
        <begin position="12"/>
        <end position="44"/>
    </location>
</feature>
<dbReference type="EMBL" id="FOCW01000006">
    <property type="protein sequence ID" value="SEN76394.1"/>
    <property type="molecule type" value="Genomic_DNA"/>
</dbReference>
<evidence type="ECO:0000313" key="2">
    <source>
        <dbReference type="EMBL" id="SEN76394.1"/>
    </source>
</evidence>